<feature type="compositionally biased region" description="Basic and acidic residues" evidence="2">
    <location>
        <begin position="271"/>
        <end position="315"/>
    </location>
</feature>
<keyword evidence="1" id="KW-0175">Coiled coil</keyword>
<dbReference type="InterPro" id="IPR032013">
    <property type="entry name" value="DUF4795"/>
</dbReference>
<dbReference type="PANTHER" id="PTHR47080:SF1">
    <property type="entry name" value="CHROMOSOME 16 OPEN READING FRAME 96"/>
    <property type="match status" value="1"/>
</dbReference>
<feature type="domain" description="DUF4795" evidence="3">
    <location>
        <begin position="373"/>
        <end position="570"/>
    </location>
</feature>
<feature type="coiled-coil region" evidence="1">
    <location>
        <begin position="374"/>
        <end position="408"/>
    </location>
</feature>
<keyword evidence="5" id="KW-1185">Reference proteome</keyword>
<gene>
    <name evidence="4" type="ORF">NXF25_016288</name>
</gene>
<feature type="region of interest" description="Disordered" evidence="2">
    <location>
        <begin position="237"/>
        <end position="315"/>
    </location>
</feature>
<comment type="caution">
    <text evidence="4">The sequence shown here is derived from an EMBL/GenBank/DDBJ whole genome shotgun (WGS) entry which is preliminary data.</text>
</comment>
<dbReference type="EMBL" id="JAOTOJ010000014">
    <property type="protein sequence ID" value="KAK9393026.1"/>
    <property type="molecule type" value="Genomic_DNA"/>
</dbReference>
<feature type="compositionally biased region" description="Acidic residues" evidence="2">
    <location>
        <begin position="246"/>
        <end position="270"/>
    </location>
</feature>
<evidence type="ECO:0000313" key="5">
    <source>
        <dbReference type="Proteomes" id="UP001474421"/>
    </source>
</evidence>
<organism evidence="4 5">
    <name type="scientific">Crotalus adamanteus</name>
    <name type="common">Eastern diamondback rattlesnake</name>
    <dbReference type="NCBI Taxonomy" id="8729"/>
    <lineage>
        <taxon>Eukaryota</taxon>
        <taxon>Metazoa</taxon>
        <taxon>Chordata</taxon>
        <taxon>Craniata</taxon>
        <taxon>Vertebrata</taxon>
        <taxon>Euteleostomi</taxon>
        <taxon>Lepidosauria</taxon>
        <taxon>Squamata</taxon>
        <taxon>Bifurcata</taxon>
        <taxon>Unidentata</taxon>
        <taxon>Episquamata</taxon>
        <taxon>Toxicofera</taxon>
        <taxon>Serpentes</taxon>
        <taxon>Colubroidea</taxon>
        <taxon>Viperidae</taxon>
        <taxon>Crotalinae</taxon>
        <taxon>Crotalus</taxon>
    </lineage>
</organism>
<evidence type="ECO:0000259" key="3">
    <source>
        <dbReference type="Pfam" id="PF16043"/>
    </source>
</evidence>
<accession>A0AAW1AUB8</accession>
<evidence type="ECO:0000313" key="4">
    <source>
        <dbReference type="EMBL" id="KAK9393026.1"/>
    </source>
</evidence>
<dbReference type="Pfam" id="PF16043">
    <property type="entry name" value="DUF4795"/>
    <property type="match status" value="1"/>
</dbReference>
<evidence type="ECO:0000256" key="1">
    <source>
        <dbReference type="SAM" id="Coils"/>
    </source>
</evidence>
<protein>
    <recommendedName>
        <fullName evidence="3">DUF4795 domain-containing protein</fullName>
    </recommendedName>
</protein>
<sequence>MSHNLSFVELINLAIGTPELGNVNFNALHLFLHSLVEHLHLQDVRKKVSAGELEFVKPPASSAASAATSATEALPVAQKSSSIFHQMHERIIAIEKQLQFLNESPDTTELLARSQGLGQPALDMWQMMQLKKKMELNEEGVTKAMNMLQDLLNSICSLKIATEGFQQELGQLKEDIAQINGEEMKERLLFLDKQARMMEEMKEQLGLVKERVSLSASASDVVCWSALCETLTGKTFEEEKVGREEEERDREEEERDREEEERGQEEEERDREEKERGREEKERGREEKERGREEKKRGREEKERGREEKDKVREKTSREILAVLSQLPEKHEALLSHITQLEAQLKYPAGPAAFEMSPELKLLLERMEILQTQSQQGKESLQETLEQMEKLREQYEKLQQGVEKLARSSTEMQIIRNMLHQLDVKKADKDSIQEEMNVKADKSALEAMVNHGQLQVATSQLSEMMQDLLQKMSLQDKDWQKALEKLFVDMDCKLDRLALDPVSRQLEEVWKFIKKYLSEGPRFDADSAAGFKKQLFERVKCISCDRPVTMMTGPHMITVRKATLKPRPVSASGYEYLFHQQKRDQDPSELSGNPPLQTCWQCQAQQQASALKHLSRAQDFATLYPYGDPNAITYDNTEVDILGVNGVLYKGRVSSHAAERTFALQKEFAALKIPRPPMGVRMERVRSAFADISAVPYPSSVLRRVGSAIANSNQRPQELSCDPVDRTAIGATLGESYVQNEREVPGLGSRSF</sequence>
<dbReference type="AlphaFoldDB" id="A0AAW1AUB8"/>
<name>A0AAW1AUB8_CROAD</name>
<dbReference type="Proteomes" id="UP001474421">
    <property type="component" value="Unassembled WGS sequence"/>
</dbReference>
<proteinExistence type="predicted"/>
<evidence type="ECO:0000256" key="2">
    <source>
        <dbReference type="SAM" id="MobiDB-lite"/>
    </source>
</evidence>
<reference evidence="4 5" key="1">
    <citation type="journal article" date="2024" name="Proc. Natl. Acad. Sci. U.S.A.">
        <title>The genetic regulatory architecture and epigenomic basis for age-related changes in rattlesnake venom.</title>
        <authorList>
            <person name="Hogan M.P."/>
            <person name="Holding M.L."/>
            <person name="Nystrom G.S."/>
            <person name="Colston T.J."/>
            <person name="Bartlett D.A."/>
            <person name="Mason A.J."/>
            <person name="Ellsworth S.A."/>
            <person name="Rautsaw R.M."/>
            <person name="Lawrence K.C."/>
            <person name="Strickland J.L."/>
            <person name="He B."/>
            <person name="Fraser P."/>
            <person name="Margres M.J."/>
            <person name="Gilbert D.M."/>
            <person name="Gibbs H.L."/>
            <person name="Parkinson C.L."/>
            <person name="Rokyta D.R."/>
        </authorList>
    </citation>
    <scope>NUCLEOTIDE SEQUENCE [LARGE SCALE GENOMIC DNA]</scope>
    <source>
        <strain evidence="4">DRR0105</strain>
    </source>
</reference>
<dbReference type="PANTHER" id="PTHR47080">
    <property type="entry name" value="CHROMOSOME 16 OPEN READING FRAME 96"/>
    <property type="match status" value="1"/>
</dbReference>